<evidence type="ECO:0000313" key="4">
    <source>
        <dbReference type="Proteomes" id="UP000313359"/>
    </source>
</evidence>
<evidence type="ECO:0000259" key="2">
    <source>
        <dbReference type="Pfam" id="PF20151"/>
    </source>
</evidence>
<feature type="transmembrane region" description="Helical" evidence="1">
    <location>
        <begin position="18"/>
        <end position="38"/>
    </location>
</feature>
<keyword evidence="1" id="KW-0812">Transmembrane</keyword>
<name>A0A5C2SNK0_9APHY</name>
<organism evidence="3 4">
    <name type="scientific">Lentinus tigrinus ALCF2SS1-6</name>
    <dbReference type="NCBI Taxonomy" id="1328759"/>
    <lineage>
        <taxon>Eukaryota</taxon>
        <taxon>Fungi</taxon>
        <taxon>Dikarya</taxon>
        <taxon>Basidiomycota</taxon>
        <taxon>Agaricomycotina</taxon>
        <taxon>Agaricomycetes</taxon>
        <taxon>Polyporales</taxon>
        <taxon>Polyporaceae</taxon>
        <taxon>Lentinus</taxon>
    </lineage>
</organism>
<protein>
    <recommendedName>
        <fullName evidence="2">DUF6533 domain-containing protein</fullName>
    </recommendedName>
</protein>
<feature type="transmembrane region" description="Helical" evidence="1">
    <location>
        <begin position="131"/>
        <end position="156"/>
    </location>
</feature>
<dbReference type="InterPro" id="IPR045340">
    <property type="entry name" value="DUF6533"/>
</dbReference>
<dbReference type="Pfam" id="PF20151">
    <property type="entry name" value="DUF6533"/>
    <property type="match status" value="1"/>
</dbReference>
<evidence type="ECO:0000256" key="1">
    <source>
        <dbReference type="SAM" id="Phobius"/>
    </source>
</evidence>
<proteinExistence type="predicted"/>
<dbReference type="OrthoDB" id="2638860at2759"/>
<feature type="transmembrane region" description="Helical" evidence="1">
    <location>
        <begin position="242"/>
        <end position="261"/>
    </location>
</feature>
<gene>
    <name evidence="3" type="ORF">L227DRAFT_570748</name>
</gene>
<dbReference type="AlphaFoldDB" id="A0A5C2SNK0"/>
<feature type="domain" description="DUF6533" evidence="2">
    <location>
        <begin position="29"/>
        <end position="72"/>
    </location>
</feature>
<feature type="transmembrane region" description="Helical" evidence="1">
    <location>
        <begin position="217"/>
        <end position="236"/>
    </location>
</feature>
<dbReference type="Proteomes" id="UP000313359">
    <property type="component" value="Unassembled WGS sequence"/>
</dbReference>
<feature type="transmembrane region" description="Helical" evidence="1">
    <location>
        <begin position="58"/>
        <end position="79"/>
    </location>
</feature>
<sequence>MSSSAAMDVPFDEPLQTLLAHGTAVNVMTLVGFTALLYDHFVTLTDEVLLIWRARKGVVSTIFLVNRYVIPIILALDIYESFGNAAASIMFCKVWTVVQGYLTIASYISIHAIVAWRVYAIYNGQRWVCRLLWIGGFLYFAISAGITTASLIPIIAHLRPYHHACVGSAPNYLWAIWLPTVVFETLLFMLTIRAMFVQGQRESLTSLSLLLYRDGMLYFIAVTFCSLFSLLVWALAGSDLLGLARYFALAMVNIAGSRLVLNLKSYAAARYGDSDLTWDDPPLPPSHQISLGVPHFTPSRDVEYGTESFDIELYSIERECQQLGTRLH</sequence>
<feature type="transmembrane region" description="Helical" evidence="1">
    <location>
        <begin position="99"/>
        <end position="119"/>
    </location>
</feature>
<evidence type="ECO:0000313" key="3">
    <source>
        <dbReference type="EMBL" id="RPD65425.1"/>
    </source>
</evidence>
<accession>A0A5C2SNK0</accession>
<keyword evidence="4" id="KW-1185">Reference proteome</keyword>
<keyword evidence="1" id="KW-0472">Membrane</keyword>
<feature type="transmembrane region" description="Helical" evidence="1">
    <location>
        <begin position="176"/>
        <end position="196"/>
    </location>
</feature>
<dbReference type="EMBL" id="ML122252">
    <property type="protein sequence ID" value="RPD65425.1"/>
    <property type="molecule type" value="Genomic_DNA"/>
</dbReference>
<keyword evidence="1" id="KW-1133">Transmembrane helix</keyword>
<dbReference type="STRING" id="1328759.A0A5C2SNK0"/>
<reference evidence="3" key="1">
    <citation type="journal article" date="2018" name="Genome Biol. Evol.">
        <title>Genomics and development of Lentinus tigrinus, a white-rot wood-decaying mushroom with dimorphic fruiting bodies.</title>
        <authorList>
            <person name="Wu B."/>
            <person name="Xu Z."/>
            <person name="Knudson A."/>
            <person name="Carlson A."/>
            <person name="Chen N."/>
            <person name="Kovaka S."/>
            <person name="LaButti K."/>
            <person name="Lipzen A."/>
            <person name="Pennachio C."/>
            <person name="Riley R."/>
            <person name="Schakwitz W."/>
            <person name="Umezawa K."/>
            <person name="Ohm R.A."/>
            <person name="Grigoriev I.V."/>
            <person name="Nagy L.G."/>
            <person name="Gibbons J."/>
            <person name="Hibbett D."/>
        </authorList>
    </citation>
    <scope>NUCLEOTIDE SEQUENCE [LARGE SCALE GENOMIC DNA]</scope>
    <source>
        <strain evidence="3">ALCF2SS1-6</strain>
    </source>
</reference>